<dbReference type="InterPro" id="IPR002731">
    <property type="entry name" value="ATPase_BadF"/>
</dbReference>
<name>A0A2H0YPN5_9BACT</name>
<sequence length="321" mass="34719">MKAYLGIDVGSISYKFVLIDEKNQVLFWLYKRTEGNPILAIQNGFKDLRKFIENHRGEIKIAGIATTGSGRYLAGVIAGADLVKNEITAHAKAISNFVPGVQTVIEIGGQDSKIIVLENGVAIDFAMNLICSAGTGAFLDAQAYRLGVPIEKFGELTLASKNPTTIGSRCSVFAESDMIHKQQIGHKIGDIVAGLCQGLARNYLSGVARGKKINPPIVFLGGVSENTGMRWAFEKALEQKIIVPPYNTVMGALGAAILIKTLAPSKTKFRGFDISEKDVKCASFQCRGCPNQCEVIEAKIEGKIVARWGDRCAKWSNLNPV</sequence>
<dbReference type="InterPro" id="IPR008275">
    <property type="entry name" value="CoA_E_activase_dom"/>
</dbReference>
<keyword evidence="4" id="KW-0411">Iron-sulfur</keyword>
<evidence type="ECO:0000313" key="7">
    <source>
        <dbReference type="Proteomes" id="UP000230088"/>
    </source>
</evidence>
<dbReference type="GO" id="GO:0051536">
    <property type="term" value="F:iron-sulfur cluster binding"/>
    <property type="evidence" value="ECO:0007669"/>
    <property type="project" value="UniProtKB-KW"/>
</dbReference>
<dbReference type="InterPro" id="IPR043129">
    <property type="entry name" value="ATPase_NBD"/>
</dbReference>
<organism evidence="6 7">
    <name type="scientific">Candidatus Nealsonbacteria bacterium CG08_land_8_20_14_0_20_38_20</name>
    <dbReference type="NCBI Taxonomy" id="1974705"/>
    <lineage>
        <taxon>Bacteria</taxon>
        <taxon>Candidatus Nealsoniibacteriota</taxon>
    </lineage>
</organism>
<dbReference type="SUPFAM" id="SSF53067">
    <property type="entry name" value="Actin-like ATPase domain"/>
    <property type="match status" value="1"/>
</dbReference>
<accession>A0A2H0YPN5</accession>
<dbReference type="Pfam" id="PF01869">
    <property type="entry name" value="BcrAD_BadFG"/>
    <property type="match status" value="1"/>
</dbReference>
<dbReference type="InterPro" id="IPR051805">
    <property type="entry name" value="Dehydratase_Activator_Redct"/>
</dbReference>
<dbReference type="AlphaFoldDB" id="A0A2H0YPN5"/>
<reference evidence="7" key="1">
    <citation type="submission" date="2017-09" db="EMBL/GenBank/DDBJ databases">
        <title>Depth-based differentiation of microbial function through sediment-hosted aquifers and enrichment of novel symbionts in the deep terrestrial subsurface.</title>
        <authorList>
            <person name="Probst A.J."/>
            <person name="Ladd B."/>
            <person name="Jarett J.K."/>
            <person name="Geller-Mcgrath D.E."/>
            <person name="Sieber C.M.K."/>
            <person name="Emerson J.B."/>
            <person name="Anantharaman K."/>
            <person name="Thomas B.C."/>
            <person name="Malmstrom R."/>
            <person name="Stieglmeier M."/>
            <person name="Klingl A."/>
            <person name="Woyke T."/>
            <person name="Ryan C.M."/>
            <person name="Banfield J.F."/>
        </authorList>
    </citation>
    <scope>NUCLEOTIDE SEQUENCE [LARGE SCALE GENOMIC DNA]</scope>
</reference>
<dbReference type="PANTHER" id="PTHR32329:SF7">
    <property type="entry name" value="ACTIVATOR OF 2-HYDROXYACYL-COA-HYDRATASE"/>
    <property type="match status" value="1"/>
</dbReference>
<evidence type="ECO:0000256" key="4">
    <source>
        <dbReference type="ARBA" id="ARBA00023014"/>
    </source>
</evidence>
<evidence type="ECO:0000313" key="6">
    <source>
        <dbReference type="EMBL" id="PIS39723.1"/>
    </source>
</evidence>
<dbReference type="NCBIfam" id="TIGR00241">
    <property type="entry name" value="CoA_E_activ"/>
    <property type="match status" value="1"/>
</dbReference>
<evidence type="ECO:0000256" key="1">
    <source>
        <dbReference type="ARBA" id="ARBA00001966"/>
    </source>
</evidence>
<gene>
    <name evidence="6" type="ORF">COT33_00365</name>
</gene>
<dbReference type="GO" id="GO:0046872">
    <property type="term" value="F:metal ion binding"/>
    <property type="evidence" value="ECO:0007669"/>
    <property type="project" value="UniProtKB-KW"/>
</dbReference>
<keyword evidence="2" id="KW-0479">Metal-binding</keyword>
<evidence type="ECO:0000256" key="3">
    <source>
        <dbReference type="ARBA" id="ARBA00023004"/>
    </source>
</evidence>
<evidence type="ECO:0000256" key="2">
    <source>
        <dbReference type="ARBA" id="ARBA00022723"/>
    </source>
</evidence>
<dbReference type="PANTHER" id="PTHR32329">
    <property type="entry name" value="BIFUNCTIONAL PROTEIN [INCLUDES 2-HYDROXYACYL-COA DEHYDRATASE (N-TER) AND ITS ACTIVATOR DOMAIN (C_TERM)-RELATED"/>
    <property type="match status" value="1"/>
</dbReference>
<keyword evidence="3" id="KW-0408">Iron</keyword>
<protein>
    <submittedName>
        <fullName evidence="6">2-hydroxyglutaryl-CoA dehydratase</fullName>
    </submittedName>
</protein>
<feature type="domain" description="ATPase BadF/BadG/BcrA/BcrD type" evidence="5">
    <location>
        <begin position="5"/>
        <end position="257"/>
    </location>
</feature>
<dbReference type="Gene3D" id="3.30.420.40">
    <property type="match status" value="2"/>
</dbReference>
<dbReference type="CDD" id="cd24035">
    <property type="entry name" value="ASKHA_NBD_O66634-like_rpt2"/>
    <property type="match status" value="1"/>
</dbReference>
<evidence type="ECO:0000259" key="5">
    <source>
        <dbReference type="Pfam" id="PF01869"/>
    </source>
</evidence>
<dbReference type="EMBL" id="PEYD01000006">
    <property type="protein sequence ID" value="PIS39723.1"/>
    <property type="molecule type" value="Genomic_DNA"/>
</dbReference>
<comment type="cofactor">
    <cofactor evidence="1">
        <name>[4Fe-4S] cluster</name>
        <dbReference type="ChEBI" id="CHEBI:49883"/>
    </cofactor>
</comment>
<comment type="caution">
    <text evidence="6">The sequence shown here is derived from an EMBL/GenBank/DDBJ whole genome shotgun (WGS) entry which is preliminary data.</text>
</comment>
<proteinExistence type="predicted"/>
<dbReference type="Proteomes" id="UP000230088">
    <property type="component" value="Unassembled WGS sequence"/>
</dbReference>